<keyword evidence="3" id="KW-1185">Reference proteome</keyword>
<reference evidence="2 3" key="1">
    <citation type="submission" date="2017-11" db="EMBL/GenBank/DDBJ databases">
        <title>De-novo sequencing of pomegranate (Punica granatum L.) genome.</title>
        <authorList>
            <person name="Akparov Z."/>
            <person name="Amiraslanov A."/>
            <person name="Hajiyeva S."/>
            <person name="Abbasov M."/>
            <person name="Kaur K."/>
            <person name="Hamwieh A."/>
            <person name="Solovyev V."/>
            <person name="Salamov A."/>
            <person name="Braich B."/>
            <person name="Kosarev P."/>
            <person name="Mahmoud A."/>
            <person name="Hajiyev E."/>
            <person name="Babayeva S."/>
            <person name="Izzatullayeva V."/>
            <person name="Mammadov A."/>
            <person name="Mammadov A."/>
            <person name="Sharifova S."/>
            <person name="Ojaghi J."/>
            <person name="Eynullazada K."/>
            <person name="Bayramov B."/>
            <person name="Abdulazimova A."/>
            <person name="Shahmuradov I."/>
        </authorList>
    </citation>
    <scope>NUCLEOTIDE SEQUENCE [LARGE SCALE GENOMIC DNA]</scope>
    <source>
        <strain evidence="3">cv. AG2017</strain>
        <tissue evidence="2">Leaf</tissue>
    </source>
</reference>
<dbReference type="EMBL" id="PGOL01002213">
    <property type="protein sequence ID" value="PKI49739.1"/>
    <property type="molecule type" value="Genomic_DNA"/>
</dbReference>
<comment type="caution">
    <text evidence="2">The sequence shown here is derived from an EMBL/GenBank/DDBJ whole genome shotgun (WGS) entry which is preliminary data.</text>
</comment>
<organism evidence="2 3">
    <name type="scientific">Punica granatum</name>
    <name type="common">Pomegranate</name>
    <dbReference type="NCBI Taxonomy" id="22663"/>
    <lineage>
        <taxon>Eukaryota</taxon>
        <taxon>Viridiplantae</taxon>
        <taxon>Streptophyta</taxon>
        <taxon>Embryophyta</taxon>
        <taxon>Tracheophyta</taxon>
        <taxon>Spermatophyta</taxon>
        <taxon>Magnoliopsida</taxon>
        <taxon>eudicotyledons</taxon>
        <taxon>Gunneridae</taxon>
        <taxon>Pentapetalae</taxon>
        <taxon>rosids</taxon>
        <taxon>malvids</taxon>
        <taxon>Myrtales</taxon>
        <taxon>Lythraceae</taxon>
        <taxon>Punica</taxon>
    </lineage>
</organism>
<name>A0A2I0J0G7_PUNGR</name>
<proteinExistence type="predicted"/>
<evidence type="ECO:0000256" key="1">
    <source>
        <dbReference type="SAM" id="MobiDB-lite"/>
    </source>
</evidence>
<protein>
    <submittedName>
        <fullName evidence="2">Uncharacterized protein</fullName>
    </submittedName>
</protein>
<gene>
    <name evidence="2" type="ORF">CRG98_029887</name>
</gene>
<dbReference type="Proteomes" id="UP000233551">
    <property type="component" value="Unassembled WGS sequence"/>
</dbReference>
<evidence type="ECO:0000313" key="3">
    <source>
        <dbReference type="Proteomes" id="UP000233551"/>
    </source>
</evidence>
<dbReference type="AlphaFoldDB" id="A0A2I0J0G7"/>
<accession>A0A2I0J0G7</accession>
<sequence>MVLEIDVGPVELPDKWDDAFNVDRSWTALGDHVNIESGEKQSPKHATKSGRLYLSRAIDKREHTHLEELPTQCWNRWSRPFSAAVGRHSFVKPIATNSACKENSYGNDSSSGKRERSAMTASQKKLRGGGSGHEQPKERMEGCNDSSGSLDKLEEVKTVAEQPITVSEGRRKAAMSDLQPSRGEKGSEVCVLTCVHVAGAEKEEEKEKKEMRMMARRRECLLVEGARR</sequence>
<evidence type="ECO:0000313" key="2">
    <source>
        <dbReference type="EMBL" id="PKI49739.1"/>
    </source>
</evidence>
<feature type="region of interest" description="Disordered" evidence="1">
    <location>
        <begin position="99"/>
        <end position="156"/>
    </location>
</feature>
<feature type="compositionally biased region" description="Polar residues" evidence="1">
    <location>
        <begin position="99"/>
        <end position="110"/>
    </location>
</feature>